<proteinExistence type="predicted"/>
<comment type="caution">
    <text evidence="6">Lacks conserved residue(s) required for the propagation of feature annotation.</text>
</comment>
<dbReference type="SUPFAM" id="SSF49899">
    <property type="entry name" value="Concanavalin A-like lectins/glucanases"/>
    <property type="match status" value="3"/>
</dbReference>
<dbReference type="Pfam" id="PF07648">
    <property type="entry name" value="Kazal_2"/>
    <property type="match status" value="1"/>
</dbReference>
<evidence type="ECO:0000256" key="3">
    <source>
        <dbReference type="ARBA" id="ARBA00022737"/>
    </source>
</evidence>
<dbReference type="EMBL" id="JAHLQT010010484">
    <property type="protein sequence ID" value="KAG7172651.1"/>
    <property type="molecule type" value="Genomic_DNA"/>
</dbReference>
<keyword evidence="4 6" id="KW-1015">Disulfide bond</keyword>
<evidence type="ECO:0000259" key="7">
    <source>
        <dbReference type="PROSITE" id="PS50025"/>
    </source>
</evidence>
<keyword evidence="2" id="KW-0732">Signal</keyword>
<sequence length="873" mass="94745">DLLVPQATTCDLLQCNFGGRCSEDAGAATCVCIHHCLPSGVGGKLAVCGSDRVTYASECELKHQSCVQQADIVVVAFGSCTESWTDAPVRRSTAEDGWGTEEWAWPGRGLTEHHALATRRHIDAAHFTRAHSANPSHSINMIVESPTHVVTPKTALDSEEQGHIYPLSAATKQPYKVPAFTGTSYIQLMPWSVPTKVQLEVEFVAHERDGVLLYIQQNLGGVGDFLALVLNGGYLEVRLDLGNGQITVRSPAPVDLFTKTQASVRTYNRDALLQMDVGEKVSVRSDGVHHALDIHAPLYVGGVPSLTPQVLENLGVAKGFTGCVWGRSGSVGHAHNVSECRPSPCAAHPCTNGGTCRPRPHSLGFLCHCPTLYTGSRCEVEVSEGCRRLQCPPGTTCQRVPAATTLHCVSELGAEEAWPVADLKGRGYLALPRLQAVLEGVSLELWFLARAPHGMLLYQAEGPAHRGDFISLNLASGYVQFRLDVGPGVVNLTSTEVVQEGAWHRVKAWWEGGRASLQVDEHPPVTCPAPGPPHTLTLNTPLYLGGFRLWYLVNRESGILVGLDGALQRLLVNGVVYSRLTEAATEQRGVSVYIGPPCHPNPCANGGLCVPILANFSCRCPVMFVGRLCHKTAITGGWVCPAGLTGVSLDQPIHFDGTTSVLYPGQLSLKSNKSGLHVPWSHPDYDYLEYDEVEQQLLDQVVDGSNDLHDRGRGRPHGVLEVSFRADSGTGLLLWAGRGRSGRGKAGDYLALALVDGFPQLAINLGRARKPFILTATGTVDDGSWHVVRVTRRWRRALLKVDNHRPVRGKAPRGATTLHTDGDLWIGGHRWVPTQLDPAYHWGFRGCVDRVMVDGRERLDAFFNSLLRENIIV</sequence>
<evidence type="ECO:0000256" key="4">
    <source>
        <dbReference type="ARBA" id="ARBA00023157"/>
    </source>
</evidence>
<accession>A0A8J5T4X8</accession>
<evidence type="ECO:0000259" key="8">
    <source>
        <dbReference type="PROSITE" id="PS50026"/>
    </source>
</evidence>
<dbReference type="InterPro" id="IPR001881">
    <property type="entry name" value="EGF-like_Ca-bd_dom"/>
</dbReference>
<feature type="domain" description="Laminin G" evidence="7">
    <location>
        <begin position="175"/>
        <end position="356"/>
    </location>
</feature>
<dbReference type="PANTHER" id="PTHR15036:SF85">
    <property type="entry name" value="SP2353, ISOFORM A"/>
    <property type="match status" value="1"/>
</dbReference>
<dbReference type="InterPro" id="IPR036058">
    <property type="entry name" value="Kazal_dom_sf"/>
</dbReference>
<evidence type="ECO:0000259" key="9">
    <source>
        <dbReference type="PROSITE" id="PS51465"/>
    </source>
</evidence>
<comment type="caution">
    <text evidence="10">The sequence shown here is derived from an EMBL/GenBank/DDBJ whole genome shotgun (WGS) entry which is preliminary data.</text>
</comment>
<feature type="domain" description="Kazal-like" evidence="9">
    <location>
        <begin position="16"/>
        <end position="82"/>
    </location>
</feature>
<feature type="domain" description="Laminin G" evidence="7">
    <location>
        <begin position="677"/>
        <end position="873"/>
    </location>
</feature>
<dbReference type="InterPro" id="IPR013320">
    <property type="entry name" value="ConA-like_dom_sf"/>
</dbReference>
<gene>
    <name evidence="10" type="primary">Agrn-L4</name>
    <name evidence="10" type="ORF">Hamer_G006868</name>
</gene>
<dbReference type="InterPro" id="IPR002350">
    <property type="entry name" value="Kazal_dom"/>
</dbReference>
<feature type="disulfide bond" evidence="6">
    <location>
        <begin position="620"/>
        <end position="629"/>
    </location>
</feature>
<reference evidence="10" key="1">
    <citation type="journal article" date="2021" name="Sci. Adv.">
        <title>The American lobster genome reveals insights on longevity, neural, and immune adaptations.</title>
        <authorList>
            <person name="Polinski J.M."/>
            <person name="Zimin A.V."/>
            <person name="Clark K.F."/>
            <person name="Kohn A.B."/>
            <person name="Sadowski N."/>
            <person name="Timp W."/>
            <person name="Ptitsyn A."/>
            <person name="Khanna P."/>
            <person name="Romanova D.Y."/>
            <person name="Williams P."/>
            <person name="Greenwood S.J."/>
            <person name="Moroz L.L."/>
            <person name="Walt D.R."/>
            <person name="Bodnar A.G."/>
        </authorList>
    </citation>
    <scope>NUCLEOTIDE SEQUENCE</scope>
    <source>
        <strain evidence="10">GMGI-L3</strain>
    </source>
</reference>
<dbReference type="InterPro" id="IPR000742">
    <property type="entry name" value="EGF"/>
</dbReference>
<keyword evidence="1 6" id="KW-0245">EGF-like domain</keyword>
<dbReference type="SMART" id="SM00181">
    <property type="entry name" value="EGF"/>
    <property type="match status" value="2"/>
</dbReference>
<evidence type="ECO:0000256" key="2">
    <source>
        <dbReference type="ARBA" id="ARBA00022729"/>
    </source>
</evidence>
<dbReference type="CDD" id="cd00054">
    <property type="entry name" value="EGF_CA"/>
    <property type="match status" value="2"/>
</dbReference>
<feature type="disulfide bond" evidence="6">
    <location>
        <begin position="369"/>
        <end position="378"/>
    </location>
</feature>
<dbReference type="GO" id="GO:0016020">
    <property type="term" value="C:membrane"/>
    <property type="evidence" value="ECO:0007669"/>
    <property type="project" value="UniProtKB-SubCell"/>
</dbReference>
<dbReference type="SMART" id="SM00179">
    <property type="entry name" value="EGF_CA"/>
    <property type="match status" value="2"/>
</dbReference>
<dbReference type="Pfam" id="PF00008">
    <property type="entry name" value="EGF"/>
    <property type="match status" value="2"/>
</dbReference>
<dbReference type="GO" id="GO:0048513">
    <property type="term" value="P:animal organ development"/>
    <property type="evidence" value="ECO:0007669"/>
    <property type="project" value="UniProtKB-ARBA"/>
</dbReference>
<dbReference type="FunFam" id="2.10.25.10:FF:000321">
    <property type="entry name" value="Protein delta homolog 1"/>
    <property type="match status" value="1"/>
</dbReference>
<dbReference type="Gene3D" id="3.30.60.30">
    <property type="match status" value="1"/>
</dbReference>
<protein>
    <submittedName>
        <fullName evidence="10">Agrin-like 4</fullName>
    </submittedName>
</protein>
<dbReference type="PANTHER" id="PTHR15036">
    <property type="entry name" value="PIKACHURIN-LIKE PROTEIN"/>
    <property type="match status" value="1"/>
</dbReference>
<keyword evidence="3" id="KW-0677">Repeat</keyword>
<dbReference type="CDD" id="cd00110">
    <property type="entry name" value="LamG"/>
    <property type="match status" value="3"/>
</dbReference>
<dbReference type="SMART" id="SM00280">
    <property type="entry name" value="KAZAL"/>
    <property type="match status" value="1"/>
</dbReference>
<feature type="domain" description="Laminin G" evidence="7">
    <location>
        <begin position="418"/>
        <end position="598"/>
    </location>
</feature>
<feature type="non-terminal residue" evidence="10">
    <location>
        <position position="873"/>
    </location>
</feature>
<evidence type="ECO:0000313" key="11">
    <source>
        <dbReference type="Proteomes" id="UP000747542"/>
    </source>
</evidence>
<dbReference type="CDD" id="cd00104">
    <property type="entry name" value="KAZAL_FS"/>
    <property type="match status" value="1"/>
</dbReference>
<dbReference type="AlphaFoldDB" id="A0A8J5T4X8"/>
<dbReference type="Proteomes" id="UP000747542">
    <property type="component" value="Unassembled WGS sequence"/>
</dbReference>
<feature type="domain" description="EGF-like" evidence="8">
    <location>
        <begin position="341"/>
        <end position="379"/>
    </location>
</feature>
<dbReference type="Gene3D" id="2.10.25.10">
    <property type="entry name" value="Laminin"/>
    <property type="match status" value="2"/>
</dbReference>
<dbReference type="SMART" id="SM00282">
    <property type="entry name" value="LamG"/>
    <property type="match status" value="3"/>
</dbReference>
<evidence type="ECO:0000256" key="1">
    <source>
        <dbReference type="ARBA" id="ARBA00022536"/>
    </source>
</evidence>
<evidence type="ECO:0000256" key="6">
    <source>
        <dbReference type="PROSITE-ProRule" id="PRU00076"/>
    </source>
</evidence>
<evidence type="ECO:0000313" key="10">
    <source>
        <dbReference type="EMBL" id="KAG7172651.1"/>
    </source>
</evidence>
<name>A0A8J5T4X8_HOMAM</name>
<feature type="non-terminal residue" evidence="10">
    <location>
        <position position="1"/>
    </location>
</feature>
<dbReference type="InterPro" id="IPR001791">
    <property type="entry name" value="Laminin_G"/>
</dbReference>
<dbReference type="SUPFAM" id="SSF100895">
    <property type="entry name" value="Kazal-type serine protease inhibitors"/>
    <property type="match status" value="1"/>
</dbReference>
<feature type="disulfide bond" evidence="6">
    <location>
        <begin position="350"/>
        <end position="367"/>
    </location>
</feature>
<dbReference type="InterPro" id="IPR050372">
    <property type="entry name" value="Neurexin-related_CASP"/>
</dbReference>
<dbReference type="GO" id="GO:0005509">
    <property type="term" value="F:calcium ion binding"/>
    <property type="evidence" value="ECO:0007669"/>
    <property type="project" value="InterPro"/>
</dbReference>
<evidence type="ECO:0000256" key="5">
    <source>
        <dbReference type="ARBA" id="ARBA00023180"/>
    </source>
</evidence>
<dbReference type="Pfam" id="PF00054">
    <property type="entry name" value="Laminin_G_1"/>
    <property type="match status" value="3"/>
</dbReference>
<dbReference type="PROSITE" id="PS50025">
    <property type="entry name" value="LAM_G_DOMAIN"/>
    <property type="match status" value="3"/>
</dbReference>
<keyword evidence="5" id="KW-0325">Glycoprotein</keyword>
<dbReference type="PROSITE" id="PS51465">
    <property type="entry name" value="KAZAL_2"/>
    <property type="match status" value="1"/>
</dbReference>
<feature type="domain" description="EGF-like" evidence="8">
    <location>
        <begin position="594"/>
        <end position="630"/>
    </location>
</feature>
<organism evidence="10 11">
    <name type="scientific">Homarus americanus</name>
    <name type="common">American lobster</name>
    <dbReference type="NCBI Taxonomy" id="6706"/>
    <lineage>
        <taxon>Eukaryota</taxon>
        <taxon>Metazoa</taxon>
        <taxon>Ecdysozoa</taxon>
        <taxon>Arthropoda</taxon>
        <taxon>Crustacea</taxon>
        <taxon>Multicrustacea</taxon>
        <taxon>Malacostraca</taxon>
        <taxon>Eumalacostraca</taxon>
        <taxon>Eucarida</taxon>
        <taxon>Decapoda</taxon>
        <taxon>Pleocyemata</taxon>
        <taxon>Astacidea</taxon>
        <taxon>Nephropoidea</taxon>
        <taxon>Nephropidae</taxon>
        <taxon>Homarus</taxon>
    </lineage>
</organism>
<dbReference type="PROSITE" id="PS50026">
    <property type="entry name" value="EGF_3"/>
    <property type="match status" value="2"/>
</dbReference>
<dbReference type="Gene3D" id="2.60.120.200">
    <property type="match status" value="3"/>
</dbReference>
<keyword evidence="11" id="KW-1185">Reference proteome</keyword>
<dbReference type="PROSITE" id="PS00022">
    <property type="entry name" value="EGF_1"/>
    <property type="match status" value="2"/>
</dbReference>